<name>A0A6B0UWC1_IXORI</name>
<organism evidence="1">
    <name type="scientific">Ixodes ricinus</name>
    <name type="common">Common tick</name>
    <name type="synonym">Acarus ricinus</name>
    <dbReference type="NCBI Taxonomy" id="34613"/>
    <lineage>
        <taxon>Eukaryota</taxon>
        <taxon>Metazoa</taxon>
        <taxon>Ecdysozoa</taxon>
        <taxon>Arthropoda</taxon>
        <taxon>Chelicerata</taxon>
        <taxon>Arachnida</taxon>
        <taxon>Acari</taxon>
        <taxon>Parasitiformes</taxon>
        <taxon>Ixodida</taxon>
        <taxon>Ixodoidea</taxon>
        <taxon>Ixodidae</taxon>
        <taxon>Ixodinae</taxon>
        <taxon>Ixodes</taxon>
    </lineage>
</organism>
<dbReference type="EMBL" id="GIFC01011721">
    <property type="protein sequence ID" value="MXU93804.1"/>
    <property type="molecule type" value="Transcribed_RNA"/>
</dbReference>
<accession>A0A6B0UWC1</accession>
<proteinExistence type="predicted"/>
<dbReference type="AlphaFoldDB" id="A0A6B0UWC1"/>
<sequence>MISVSLRYAVYEGILLGITWCAETQEHILETSLCSHATGVHTCRGRTWRPEKSSWKSALVTLSSAQCRAYWSTRAPKPLYSPAAPSSATMDWKQSTGPRYWEMTAVTEEPVSKLSTMVLVPCRYSLCTTVSRGKRTTSATRFPANAASKSWK</sequence>
<evidence type="ECO:0000313" key="1">
    <source>
        <dbReference type="EMBL" id="MXU93804.1"/>
    </source>
</evidence>
<reference evidence="1" key="1">
    <citation type="submission" date="2019-12" db="EMBL/GenBank/DDBJ databases">
        <title>An insight into the sialome of adult female Ixodes ricinus ticks feeding for 6 days.</title>
        <authorList>
            <person name="Perner J."/>
            <person name="Ribeiro J.M.C."/>
        </authorList>
    </citation>
    <scope>NUCLEOTIDE SEQUENCE</scope>
    <source>
        <strain evidence="1">Semi-engorged</strain>
        <tissue evidence="1">Salivary glands</tissue>
    </source>
</reference>
<protein>
    <submittedName>
        <fullName evidence="1">Putative secreted protein</fullName>
    </submittedName>
</protein>